<name>A0A8K0GRM1_9ROSA</name>
<protein>
    <submittedName>
        <fullName evidence="1">Uncharacterized protein</fullName>
    </submittedName>
</protein>
<dbReference type="Proteomes" id="UP000796880">
    <property type="component" value="Unassembled WGS sequence"/>
</dbReference>
<evidence type="ECO:0000313" key="2">
    <source>
        <dbReference type="Proteomes" id="UP000796880"/>
    </source>
</evidence>
<proteinExistence type="predicted"/>
<reference evidence="1" key="1">
    <citation type="submission" date="2020-03" db="EMBL/GenBank/DDBJ databases">
        <title>A high-quality chromosome-level genome assembly of a woody plant with both climbing and erect habits, Rhamnella rubrinervis.</title>
        <authorList>
            <person name="Lu Z."/>
            <person name="Yang Y."/>
            <person name="Zhu X."/>
            <person name="Sun Y."/>
        </authorList>
    </citation>
    <scope>NUCLEOTIDE SEQUENCE</scope>
    <source>
        <strain evidence="1">BYM</strain>
        <tissue evidence="1">Leaf</tissue>
    </source>
</reference>
<dbReference type="EMBL" id="VOIH02000010">
    <property type="protein sequence ID" value="KAF3434876.1"/>
    <property type="molecule type" value="Genomic_DNA"/>
</dbReference>
<dbReference type="AlphaFoldDB" id="A0A8K0GRM1"/>
<organism evidence="1 2">
    <name type="scientific">Rhamnella rubrinervis</name>
    <dbReference type="NCBI Taxonomy" id="2594499"/>
    <lineage>
        <taxon>Eukaryota</taxon>
        <taxon>Viridiplantae</taxon>
        <taxon>Streptophyta</taxon>
        <taxon>Embryophyta</taxon>
        <taxon>Tracheophyta</taxon>
        <taxon>Spermatophyta</taxon>
        <taxon>Magnoliopsida</taxon>
        <taxon>eudicotyledons</taxon>
        <taxon>Gunneridae</taxon>
        <taxon>Pentapetalae</taxon>
        <taxon>rosids</taxon>
        <taxon>fabids</taxon>
        <taxon>Rosales</taxon>
        <taxon>Rhamnaceae</taxon>
        <taxon>rhamnoid group</taxon>
        <taxon>Rhamneae</taxon>
        <taxon>Rhamnella</taxon>
    </lineage>
</organism>
<comment type="caution">
    <text evidence="1">The sequence shown here is derived from an EMBL/GenBank/DDBJ whole genome shotgun (WGS) entry which is preliminary data.</text>
</comment>
<accession>A0A8K0GRM1</accession>
<sequence>MARLNELCDPVDRLCHYAVNFGERIAGINLSDFAHKRCLIHLSNQSPFALALPSPLARSSGCDNASLSGVIWLRSSPFMGILIRGVQIFTRLLPSLAPRCPPRMVSILGAGLFSRAIVLSKIAAFFPVRLATSPAFRSIQISPTCLEVVLNGIESLQQPIDPLPCFIPFRSGRWIAPPPSGRGVDPHVHQSYWVLLLVKYCTCLELSRDIYTHGLTLSIKMGLETLPSDLRQVIMGFFLCVHLSIWQKWQCWTELLLMRNLIVRLMWFGTVMLKLWLTSHRDTNVVADILSKFTLETNSCFDVDEFSFGLLPSVVLNELARDQLSACL</sequence>
<gene>
    <name evidence="1" type="ORF">FNV43_RR21963</name>
</gene>
<evidence type="ECO:0000313" key="1">
    <source>
        <dbReference type="EMBL" id="KAF3434876.1"/>
    </source>
</evidence>
<keyword evidence="2" id="KW-1185">Reference proteome</keyword>